<dbReference type="EnsemblMetazoa" id="HelroT172111">
    <property type="protein sequence ID" value="HelroP172111"/>
    <property type="gene ID" value="HelroG172111"/>
</dbReference>
<dbReference type="RefSeq" id="XP_009017026.1">
    <property type="nucleotide sequence ID" value="XM_009018778.1"/>
</dbReference>
<evidence type="ECO:0000313" key="4">
    <source>
        <dbReference type="Proteomes" id="UP000015101"/>
    </source>
</evidence>
<organism evidence="3 4">
    <name type="scientific">Helobdella robusta</name>
    <name type="common">Californian leech</name>
    <dbReference type="NCBI Taxonomy" id="6412"/>
    <lineage>
        <taxon>Eukaryota</taxon>
        <taxon>Metazoa</taxon>
        <taxon>Spiralia</taxon>
        <taxon>Lophotrochozoa</taxon>
        <taxon>Annelida</taxon>
        <taxon>Clitellata</taxon>
        <taxon>Hirudinea</taxon>
        <taxon>Rhynchobdellida</taxon>
        <taxon>Glossiphoniidae</taxon>
        <taxon>Helobdella</taxon>
    </lineage>
</organism>
<dbReference type="Proteomes" id="UP000015101">
    <property type="component" value="Unassembled WGS sequence"/>
</dbReference>
<dbReference type="AlphaFoldDB" id="T1F516"/>
<keyword evidence="4" id="KW-1185">Reference proteome</keyword>
<feature type="compositionally biased region" description="Basic residues" evidence="1">
    <location>
        <begin position="146"/>
        <end position="155"/>
    </location>
</feature>
<feature type="region of interest" description="Disordered" evidence="1">
    <location>
        <begin position="1"/>
        <end position="25"/>
    </location>
</feature>
<name>T1F516_HELRO</name>
<feature type="compositionally biased region" description="Polar residues" evidence="1">
    <location>
        <begin position="66"/>
        <end position="99"/>
    </location>
</feature>
<feature type="compositionally biased region" description="Pro residues" evidence="1">
    <location>
        <begin position="1"/>
        <end position="16"/>
    </location>
</feature>
<dbReference type="GeneID" id="20203915"/>
<feature type="compositionally biased region" description="Basic and acidic residues" evidence="1">
    <location>
        <begin position="362"/>
        <end position="373"/>
    </location>
</feature>
<reference evidence="3" key="3">
    <citation type="submission" date="2015-06" db="UniProtKB">
        <authorList>
            <consortium name="EnsemblMetazoa"/>
        </authorList>
    </citation>
    <scope>IDENTIFICATION</scope>
</reference>
<dbReference type="EMBL" id="AMQM01004054">
    <property type="status" value="NOT_ANNOTATED_CDS"/>
    <property type="molecule type" value="Genomic_DNA"/>
</dbReference>
<sequence length="579" mass="67661">MPEKLPPSLPSPPPPQQQQQCKNQHLQQLNKKLAGFFNSFKWRSKSREREQQQHKQQNQQRHLNDSETPTTNQIKHNNNIPKVSLPSDSTTAFNGNNNDKMNCNFKKKLIHHTQRRLTKPTKTQIFSKISKNSSPQRKIIRNHHNHHIASHRHSRPQQPPTTNQLNDENMKKFWKNFHSSNKHKNFSKTNKSADFNLINSTGKKDFYDDTGDVNAFNLISGVCGSDFSDPNLSQLMNSSLIDSLQWKDDEIFGKNYCKNSKNFENKKNCRRKDAKKYKNNDSMKRFLTNNRSYNQVTSIFAPNTLKNALTKSKLSDTSTKLTLPQKSTKNRKLTKRKPNINQEKPNLDGRIPTENKTVPTIDDTKPTRDTEITNKPNIHDRIEKLEQAYEEQKLKYENDFKPNISNPNHNRLKSLHLSSLLPLNSLPLSHHLHHQLHRHHQDQTKSKPPSHKAATNNTPNSRFKIVSKKIFDNDYHHNSNSSHNRNYNDGYYYCYYSKNNDQINGGHFKYAENRRANLEDDDVANNGWPSSCGDVCGARNEQQQQQQHQQQQHQQQQLLAEFNECLEWLSEDYRKKIQQ</sequence>
<dbReference type="EMBL" id="KB096411">
    <property type="protein sequence ID" value="ESO05093.1"/>
    <property type="molecule type" value="Genomic_DNA"/>
</dbReference>
<accession>T1F516</accession>
<feature type="compositionally biased region" description="Basic residues" evidence="1">
    <location>
        <begin position="328"/>
        <end position="338"/>
    </location>
</feature>
<evidence type="ECO:0000313" key="3">
    <source>
        <dbReference type="EnsemblMetazoa" id="HelroP172111"/>
    </source>
</evidence>
<feature type="region of interest" description="Disordered" evidence="1">
    <location>
        <begin position="146"/>
        <end position="166"/>
    </location>
</feature>
<feature type="region of interest" description="Disordered" evidence="1">
    <location>
        <begin position="311"/>
        <end position="373"/>
    </location>
</feature>
<reference evidence="2 4" key="2">
    <citation type="journal article" date="2013" name="Nature">
        <title>Insights into bilaterian evolution from three spiralian genomes.</title>
        <authorList>
            <person name="Simakov O."/>
            <person name="Marletaz F."/>
            <person name="Cho S.J."/>
            <person name="Edsinger-Gonzales E."/>
            <person name="Havlak P."/>
            <person name="Hellsten U."/>
            <person name="Kuo D.H."/>
            <person name="Larsson T."/>
            <person name="Lv J."/>
            <person name="Arendt D."/>
            <person name="Savage R."/>
            <person name="Osoegawa K."/>
            <person name="de Jong P."/>
            <person name="Grimwood J."/>
            <person name="Chapman J.A."/>
            <person name="Shapiro H."/>
            <person name="Aerts A."/>
            <person name="Otillar R.P."/>
            <person name="Terry A.Y."/>
            <person name="Boore J.L."/>
            <person name="Grigoriev I.V."/>
            <person name="Lindberg D.R."/>
            <person name="Seaver E.C."/>
            <person name="Weisblat D.A."/>
            <person name="Putnam N.H."/>
            <person name="Rokhsar D.S."/>
        </authorList>
    </citation>
    <scope>NUCLEOTIDE SEQUENCE</scope>
</reference>
<dbReference type="KEGG" id="hro:HELRODRAFT_172111"/>
<reference evidence="4" key="1">
    <citation type="submission" date="2012-12" db="EMBL/GenBank/DDBJ databases">
        <authorList>
            <person name="Hellsten U."/>
            <person name="Grimwood J."/>
            <person name="Chapman J.A."/>
            <person name="Shapiro H."/>
            <person name="Aerts A."/>
            <person name="Otillar R.P."/>
            <person name="Terry A.Y."/>
            <person name="Boore J.L."/>
            <person name="Simakov O."/>
            <person name="Marletaz F."/>
            <person name="Cho S.-J."/>
            <person name="Edsinger-Gonzales E."/>
            <person name="Havlak P."/>
            <person name="Kuo D.-H."/>
            <person name="Larsson T."/>
            <person name="Lv J."/>
            <person name="Arendt D."/>
            <person name="Savage R."/>
            <person name="Osoegawa K."/>
            <person name="de Jong P."/>
            <person name="Lindberg D.R."/>
            <person name="Seaver E.C."/>
            <person name="Weisblat D.A."/>
            <person name="Putnam N.H."/>
            <person name="Grigoriev I.V."/>
            <person name="Rokhsar D.S."/>
        </authorList>
    </citation>
    <scope>NUCLEOTIDE SEQUENCE</scope>
</reference>
<evidence type="ECO:0000313" key="2">
    <source>
        <dbReference type="EMBL" id="ESO05093.1"/>
    </source>
</evidence>
<gene>
    <name evidence="3" type="primary">20203915</name>
    <name evidence="2" type="ORF">HELRODRAFT_172111</name>
</gene>
<dbReference type="HOGENOM" id="CLU_471155_0_0_1"/>
<dbReference type="CTD" id="20203915"/>
<evidence type="ECO:0000256" key="1">
    <source>
        <dbReference type="SAM" id="MobiDB-lite"/>
    </source>
</evidence>
<feature type="region of interest" description="Disordered" evidence="1">
    <location>
        <begin position="432"/>
        <end position="461"/>
    </location>
</feature>
<proteinExistence type="predicted"/>
<protein>
    <submittedName>
        <fullName evidence="2 3">Uncharacterized protein</fullName>
    </submittedName>
</protein>
<feature type="region of interest" description="Disordered" evidence="1">
    <location>
        <begin position="42"/>
        <end position="99"/>
    </location>
</feature>
<dbReference type="InParanoid" id="T1F516"/>
<feature type="compositionally biased region" description="Polar residues" evidence="1">
    <location>
        <begin position="311"/>
        <end position="327"/>
    </location>
</feature>